<dbReference type="GO" id="GO:0016787">
    <property type="term" value="F:hydrolase activity"/>
    <property type="evidence" value="ECO:0007669"/>
    <property type="project" value="InterPro"/>
</dbReference>
<organism evidence="2 3">
    <name type="scientific">Thermogutta terrifontis</name>
    <dbReference type="NCBI Taxonomy" id="1331910"/>
    <lineage>
        <taxon>Bacteria</taxon>
        <taxon>Pseudomonadati</taxon>
        <taxon>Planctomycetota</taxon>
        <taxon>Planctomycetia</taxon>
        <taxon>Pirellulales</taxon>
        <taxon>Thermoguttaceae</taxon>
        <taxon>Thermogutta</taxon>
    </lineage>
</organism>
<protein>
    <submittedName>
        <fullName evidence="2">Membrane-bound dehydrogenase domain protein</fullName>
    </submittedName>
</protein>
<dbReference type="Gene3D" id="3.20.20.140">
    <property type="entry name" value="Metal-dependent hydrolases"/>
    <property type="match status" value="1"/>
</dbReference>
<name>A0A286RCZ3_9BACT</name>
<dbReference type="SUPFAM" id="SSF51556">
    <property type="entry name" value="Metallo-dependent hydrolases"/>
    <property type="match status" value="1"/>
</dbReference>
<dbReference type="Proteomes" id="UP000215086">
    <property type="component" value="Chromosome"/>
</dbReference>
<dbReference type="EMBL" id="CP018477">
    <property type="protein sequence ID" value="ASV73835.1"/>
    <property type="molecule type" value="Genomic_DNA"/>
</dbReference>
<proteinExistence type="predicted"/>
<evidence type="ECO:0000313" key="2">
    <source>
        <dbReference type="EMBL" id="ASV73835.1"/>
    </source>
</evidence>
<dbReference type="AlphaFoldDB" id="A0A286RCZ3"/>
<accession>A0A286RCZ3</accession>
<evidence type="ECO:0000313" key="3">
    <source>
        <dbReference type="Proteomes" id="UP000215086"/>
    </source>
</evidence>
<gene>
    <name evidence="2" type="ORF">THTE_1233</name>
</gene>
<dbReference type="RefSeq" id="WP_095414323.1">
    <property type="nucleotide sequence ID" value="NZ_CP018477.1"/>
</dbReference>
<reference evidence="2 3" key="1">
    <citation type="journal article" name="Front. Microbiol.">
        <title>Sugar Metabolism of the First Thermophilic Planctomycete Thermogutta terrifontis: Comparative Genomic and Transcriptomic Approaches.</title>
        <authorList>
            <person name="Elcheninov A.G."/>
            <person name="Menzel P."/>
            <person name="Gudbergsdottir S.R."/>
            <person name="Slesarev A.I."/>
            <person name="Kadnikov V.V."/>
            <person name="Krogh A."/>
            <person name="Bonch-Osmolovskaya E.A."/>
            <person name="Peng X."/>
            <person name="Kublanov I.V."/>
        </authorList>
    </citation>
    <scope>NUCLEOTIDE SEQUENCE [LARGE SCALE GENOMIC DNA]</scope>
    <source>
        <strain evidence="2 3">R1</strain>
    </source>
</reference>
<dbReference type="InterPro" id="IPR006680">
    <property type="entry name" value="Amidohydro-rel"/>
</dbReference>
<feature type="domain" description="Amidohydrolase-related" evidence="1">
    <location>
        <begin position="95"/>
        <end position="304"/>
    </location>
</feature>
<dbReference type="KEGG" id="ttf:THTE_1233"/>
<sequence length="310" mass="34922">MTGSENTWTLDRRAFLISTGIMGLAQGGIALANMCQEQETCVGGLEAGGIQSIVDTNVYLFRWPFRRVSDDSTEKLVARLRRYGVVEAWAGSLEGVFHADMRGVNQRLVEECARWSDLLRPCGTIHPGLPDWEEDFRHCVDDCGMKVLRLFPNYHGYSLDSPEVEALLLMAAKRGVLIQIVVEMEDSRTQPYLFRVPPVDLAPLERLLKRIPDVTIMLLNAHRTCSPTQLRRWMESGRVFVDLNMLEGVGGIERLVETVPVERVCFGSFIPLFYFAAAWLKMRESRLAPEVQQAIATDNARHLLEGVLTG</sequence>
<dbReference type="InterPro" id="IPR032466">
    <property type="entry name" value="Metal_Hydrolase"/>
</dbReference>
<keyword evidence="3" id="KW-1185">Reference proteome</keyword>
<dbReference type="Pfam" id="PF04909">
    <property type="entry name" value="Amidohydro_2"/>
    <property type="match status" value="1"/>
</dbReference>
<evidence type="ECO:0000259" key="1">
    <source>
        <dbReference type="Pfam" id="PF04909"/>
    </source>
</evidence>
<dbReference type="OrthoDB" id="265149at2"/>